<evidence type="ECO:0000313" key="2">
    <source>
        <dbReference type="EMBL" id="CAH9094321.1"/>
    </source>
</evidence>
<accession>A0A9P0ZBS6</accession>
<name>A0A9P0ZBS6_CUSEU</name>
<organism evidence="2 3">
    <name type="scientific">Cuscuta europaea</name>
    <name type="common">European dodder</name>
    <dbReference type="NCBI Taxonomy" id="41803"/>
    <lineage>
        <taxon>Eukaryota</taxon>
        <taxon>Viridiplantae</taxon>
        <taxon>Streptophyta</taxon>
        <taxon>Embryophyta</taxon>
        <taxon>Tracheophyta</taxon>
        <taxon>Spermatophyta</taxon>
        <taxon>Magnoliopsida</taxon>
        <taxon>eudicotyledons</taxon>
        <taxon>Gunneridae</taxon>
        <taxon>Pentapetalae</taxon>
        <taxon>asterids</taxon>
        <taxon>lamiids</taxon>
        <taxon>Solanales</taxon>
        <taxon>Convolvulaceae</taxon>
        <taxon>Cuscuteae</taxon>
        <taxon>Cuscuta</taxon>
        <taxon>Cuscuta subgen. Cuscuta</taxon>
    </lineage>
</organism>
<gene>
    <name evidence="2" type="ORF">CEURO_LOCUS12693</name>
</gene>
<dbReference type="EMBL" id="CAMAPE010000031">
    <property type="protein sequence ID" value="CAH9094321.1"/>
    <property type="molecule type" value="Genomic_DNA"/>
</dbReference>
<evidence type="ECO:0000313" key="3">
    <source>
        <dbReference type="Proteomes" id="UP001152484"/>
    </source>
</evidence>
<evidence type="ECO:0000256" key="1">
    <source>
        <dbReference type="SAM" id="MobiDB-lite"/>
    </source>
</evidence>
<proteinExistence type="predicted"/>
<comment type="caution">
    <text evidence="2">The sequence shown here is derived from an EMBL/GenBank/DDBJ whole genome shotgun (WGS) entry which is preliminary data.</text>
</comment>
<sequence>MVTTTHGGASSPRKQPGGVQRRRFSPVNSSLRRTIPADWQLHTLRRRRNTRLQQVSSDGGDGLFLQRQLGFFSSDSLFIYGVVPYGSIPPASCGDKQGRRIPA</sequence>
<protein>
    <submittedName>
        <fullName evidence="2">Uncharacterized protein</fullName>
    </submittedName>
</protein>
<dbReference type="Proteomes" id="UP001152484">
    <property type="component" value="Unassembled WGS sequence"/>
</dbReference>
<reference evidence="2" key="1">
    <citation type="submission" date="2022-07" db="EMBL/GenBank/DDBJ databases">
        <authorList>
            <person name="Macas J."/>
            <person name="Novak P."/>
            <person name="Neumann P."/>
        </authorList>
    </citation>
    <scope>NUCLEOTIDE SEQUENCE</scope>
</reference>
<feature type="region of interest" description="Disordered" evidence="1">
    <location>
        <begin position="1"/>
        <end position="30"/>
    </location>
</feature>
<dbReference type="AlphaFoldDB" id="A0A9P0ZBS6"/>
<keyword evidence="3" id="KW-1185">Reference proteome</keyword>